<protein>
    <submittedName>
        <fullName evidence="1">Uncharacterized protein</fullName>
    </submittedName>
</protein>
<evidence type="ECO:0000313" key="1">
    <source>
        <dbReference type="EMBL" id="SVA79810.1"/>
    </source>
</evidence>
<organism evidence="1">
    <name type="scientific">marine metagenome</name>
    <dbReference type="NCBI Taxonomy" id="408172"/>
    <lineage>
        <taxon>unclassified sequences</taxon>
        <taxon>metagenomes</taxon>
        <taxon>ecological metagenomes</taxon>
    </lineage>
</organism>
<reference evidence="1" key="1">
    <citation type="submission" date="2018-05" db="EMBL/GenBank/DDBJ databases">
        <authorList>
            <person name="Lanie J.A."/>
            <person name="Ng W.-L."/>
            <person name="Kazmierczak K.M."/>
            <person name="Andrzejewski T.M."/>
            <person name="Davidsen T.M."/>
            <person name="Wayne K.J."/>
            <person name="Tettelin H."/>
            <person name="Glass J.I."/>
            <person name="Rusch D."/>
            <person name="Podicherti R."/>
            <person name="Tsui H.-C.T."/>
            <person name="Winkler M.E."/>
        </authorList>
    </citation>
    <scope>NUCLEOTIDE SEQUENCE</scope>
</reference>
<name>A0A381YS71_9ZZZZ</name>
<proteinExistence type="predicted"/>
<dbReference type="EMBL" id="UINC01018918">
    <property type="protein sequence ID" value="SVA79810.1"/>
    <property type="molecule type" value="Genomic_DNA"/>
</dbReference>
<sequence length="163" mass="16843">MAVLAWTLVVAGCGDDGPVVQPVPVAGTPTTTTAVPEPDIVTNGWVQVGELTFDLAFTCYAPGPGDVVAIGVGEHPESGQHVEALIQGFLGQPYVGVTVGGSVRYEATLDGPLEVFVHDGTISAGAIEWTRGLDLGSGRGERVGYGAVFVSCEDYVHDLPEGY</sequence>
<accession>A0A381YS71</accession>
<gene>
    <name evidence="1" type="ORF">METZ01_LOCUS132664</name>
</gene>
<dbReference type="AlphaFoldDB" id="A0A381YS71"/>